<feature type="binding site" evidence="14">
    <location>
        <begin position="85"/>
        <end position="86"/>
    </location>
    <ligand>
        <name>beta-D-galactose</name>
        <dbReference type="ChEBI" id="CHEBI:27667"/>
    </ligand>
</feature>
<dbReference type="Pfam" id="PF01263">
    <property type="entry name" value="Aldose_epim"/>
    <property type="match status" value="1"/>
</dbReference>
<keyword evidence="8" id="KW-0106">Calcium</keyword>
<dbReference type="InterPro" id="IPR014718">
    <property type="entry name" value="GH-type_carb-bd"/>
</dbReference>
<gene>
    <name evidence="15" type="ORF">DCO56_23280</name>
</gene>
<feature type="binding site" evidence="13">
    <location>
        <position position="253"/>
    </location>
    <ligand>
        <name>beta-D-galactose</name>
        <dbReference type="ChEBI" id="CHEBI:27667"/>
    </ligand>
</feature>
<comment type="caution">
    <text evidence="15">The sequence shown here is derived from an EMBL/GenBank/DDBJ whole genome shotgun (WGS) entry which is preliminary data.</text>
</comment>
<dbReference type="GO" id="GO:0030246">
    <property type="term" value="F:carbohydrate binding"/>
    <property type="evidence" value="ECO:0007669"/>
    <property type="project" value="InterPro"/>
</dbReference>
<feature type="active site" description="Proton acceptor" evidence="12">
    <location>
        <position position="316"/>
    </location>
</feature>
<dbReference type="OrthoDB" id="9779408at2"/>
<dbReference type="Proteomes" id="UP000250831">
    <property type="component" value="Unassembled WGS sequence"/>
</dbReference>
<comment type="catalytic activity">
    <reaction evidence="1 11">
        <text>alpha-D-glucose = beta-D-glucose</text>
        <dbReference type="Rhea" id="RHEA:10264"/>
        <dbReference type="ChEBI" id="CHEBI:15903"/>
        <dbReference type="ChEBI" id="CHEBI:17925"/>
        <dbReference type="EC" id="5.1.3.3"/>
    </reaction>
</comment>
<dbReference type="GO" id="GO:0006006">
    <property type="term" value="P:glucose metabolic process"/>
    <property type="evidence" value="ECO:0007669"/>
    <property type="project" value="TreeGrafter"/>
</dbReference>
<evidence type="ECO:0000256" key="7">
    <source>
        <dbReference type="ARBA" id="ARBA00014165"/>
    </source>
</evidence>
<evidence type="ECO:0000256" key="9">
    <source>
        <dbReference type="ARBA" id="ARBA00023235"/>
    </source>
</evidence>
<dbReference type="AlphaFoldDB" id="A0A363NM13"/>
<reference evidence="15 16" key="1">
    <citation type="submission" date="2018-04" db="EMBL/GenBank/DDBJ databases">
        <title>Sphingobacterium sp. M46 Genome.</title>
        <authorList>
            <person name="Cheng J."/>
            <person name="Li Y."/>
        </authorList>
    </citation>
    <scope>NUCLEOTIDE SEQUENCE [LARGE SCALE GENOMIC DNA]</scope>
    <source>
        <strain evidence="15 16">M46</strain>
    </source>
</reference>
<evidence type="ECO:0000256" key="11">
    <source>
        <dbReference type="PIRNR" id="PIRNR005096"/>
    </source>
</evidence>
<evidence type="ECO:0000256" key="1">
    <source>
        <dbReference type="ARBA" id="ARBA00001614"/>
    </source>
</evidence>
<organism evidence="15 16">
    <name type="scientific">Sphingobacterium athyrii</name>
    <dbReference type="NCBI Taxonomy" id="2152717"/>
    <lineage>
        <taxon>Bacteria</taxon>
        <taxon>Pseudomonadati</taxon>
        <taxon>Bacteroidota</taxon>
        <taxon>Sphingobacteriia</taxon>
        <taxon>Sphingobacteriales</taxon>
        <taxon>Sphingobacteriaceae</taxon>
        <taxon>Sphingobacterium</taxon>
    </lineage>
</organism>
<evidence type="ECO:0000313" key="16">
    <source>
        <dbReference type="Proteomes" id="UP000250831"/>
    </source>
</evidence>
<dbReference type="EC" id="5.1.3.3" evidence="6 11"/>
<keyword evidence="10 11" id="KW-0119">Carbohydrate metabolism</keyword>
<evidence type="ECO:0000256" key="13">
    <source>
        <dbReference type="PIRSR" id="PIRSR005096-2"/>
    </source>
</evidence>
<dbReference type="PROSITE" id="PS00545">
    <property type="entry name" value="ALDOSE_1_EPIMERASE"/>
    <property type="match status" value="1"/>
</dbReference>
<proteinExistence type="inferred from homology"/>
<comment type="cofactor">
    <cofactor evidence="2">
        <name>Ca(2+)</name>
        <dbReference type="ChEBI" id="CHEBI:29108"/>
    </cofactor>
</comment>
<evidence type="ECO:0000256" key="14">
    <source>
        <dbReference type="PIRSR" id="PIRSR005096-3"/>
    </source>
</evidence>
<dbReference type="Gene3D" id="2.70.98.10">
    <property type="match status" value="1"/>
</dbReference>
<dbReference type="RefSeq" id="WP_108636127.1">
    <property type="nucleotide sequence ID" value="NZ_DAMCKI010000085.1"/>
</dbReference>
<dbReference type="GO" id="GO:0004034">
    <property type="term" value="F:aldose 1-epimerase activity"/>
    <property type="evidence" value="ECO:0007669"/>
    <property type="project" value="UniProtKB-EC"/>
</dbReference>
<dbReference type="InterPro" id="IPR008183">
    <property type="entry name" value="Aldose_1/G6P_1-epimerase"/>
</dbReference>
<dbReference type="EMBL" id="QCXX01000008">
    <property type="protein sequence ID" value="PUV21866.1"/>
    <property type="molecule type" value="Genomic_DNA"/>
</dbReference>
<evidence type="ECO:0000256" key="2">
    <source>
        <dbReference type="ARBA" id="ARBA00001913"/>
    </source>
</evidence>
<evidence type="ECO:0000313" key="15">
    <source>
        <dbReference type="EMBL" id="PUV21866.1"/>
    </source>
</evidence>
<comment type="pathway">
    <text evidence="3 11">Carbohydrate metabolism; hexose metabolism.</text>
</comment>
<sequence length="352" mass="39522">MTKYQTLIPKHFETNIEGKNTHLLLLKNEGGMQVLLTDYGARIVSILVPDNKGNLVDVALGFDSIQGYLESDEKYHGCTAGRFANRIANGKFEIDGKQYTLPQNNGTNCLHGGISGFHDKVWDRRVTYQSHVEFYYVSKDGEEGFPGNLKIMVSYTLTRNNEIIIKYHAESDADTHINLTNHTYFNLDGEGSGDVLQQVLQINSDEVLFVDENQVPNAIVPVEGTAFDFRTPKKIVQDITENDEQLIAAKGYDHCYVNNKPISQPCATAYSKNTGIQLDVFTTEPGVQLYTGNWMTGNDIGKRGYKYLPYAGFCLETQHFPDSPNQAEFPSTLLRAGESFDSETHFKFSIKK</sequence>
<evidence type="ECO:0000256" key="5">
    <source>
        <dbReference type="ARBA" id="ARBA00011245"/>
    </source>
</evidence>
<evidence type="ECO:0000256" key="12">
    <source>
        <dbReference type="PIRSR" id="PIRSR005096-1"/>
    </source>
</evidence>
<evidence type="ECO:0000256" key="8">
    <source>
        <dbReference type="ARBA" id="ARBA00022837"/>
    </source>
</evidence>
<dbReference type="CDD" id="cd09019">
    <property type="entry name" value="galactose_mutarotase_like"/>
    <property type="match status" value="1"/>
</dbReference>
<protein>
    <recommendedName>
        <fullName evidence="7 11">Aldose 1-epimerase</fullName>
        <ecNumber evidence="6 11">5.1.3.3</ecNumber>
    </recommendedName>
</protein>
<feature type="active site" description="Proton donor" evidence="12">
    <location>
        <position position="182"/>
    </location>
</feature>
<comment type="similarity">
    <text evidence="4 11">Belongs to the aldose epimerase family.</text>
</comment>
<dbReference type="PIRSF" id="PIRSF005096">
    <property type="entry name" value="GALM"/>
    <property type="match status" value="1"/>
</dbReference>
<dbReference type="InterPro" id="IPR047215">
    <property type="entry name" value="Galactose_mutarotase-like"/>
</dbReference>
<dbReference type="InterPro" id="IPR011013">
    <property type="entry name" value="Gal_mutarotase_sf_dom"/>
</dbReference>
<comment type="subunit">
    <text evidence="5">Monomer.</text>
</comment>
<name>A0A363NM13_9SPHI</name>
<dbReference type="PANTHER" id="PTHR10091:SF0">
    <property type="entry name" value="GALACTOSE MUTAROTASE"/>
    <property type="match status" value="1"/>
</dbReference>
<evidence type="ECO:0000256" key="6">
    <source>
        <dbReference type="ARBA" id="ARBA00013185"/>
    </source>
</evidence>
<dbReference type="SUPFAM" id="SSF74650">
    <property type="entry name" value="Galactose mutarotase-like"/>
    <property type="match status" value="1"/>
</dbReference>
<dbReference type="NCBIfam" id="NF008277">
    <property type="entry name" value="PRK11055.1"/>
    <property type="match status" value="1"/>
</dbReference>
<feature type="binding site" evidence="14">
    <location>
        <begin position="182"/>
        <end position="184"/>
    </location>
    <ligand>
        <name>beta-D-galactose</name>
        <dbReference type="ChEBI" id="CHEBI:27667"/>
    </ligand>
</feature>
<accession>A0A363NM13</accession>
<keyword evidence="9 11" id="KW-0413">Isomerase</keyword>
<dbReference type="GO" id="GO:0033499">
    <property type="term" value="P:galactose catabolic process via UDP-galactose, Leloir pathway"/>
    <property type="evidence" value="ECO:0007669"/>
    <property type="project" value="TreeGrafter"/>
</dbReference>
<dbReference type="InterPro" id="IPR018052">
    <property type="entry name" value="Ald1_epimerase_CS"/>
</dbReference>
<evidence type="ECO:0000256" key="4">
    <source>
        <dbReference type="ARBA" id="ARBA00006206"/>
    </source>
</evidence>
<evidence type="ECO:0000256" key="10">
    <source>
        <dbReference type="ARBA" id="ARBA00023277"/>
    </source>
</evidence>
<keyword evidence="16" id="KW-1185">Reference proteome</keyword>
<evidence type="ECO:0000256" key="3">
    <source>
        <dbReference type="ARBA" id="ARBA00005028"/>
    </source>
</evidence>
<dbReference type="PANTHER" id="PTHR10091">
    <property type="entry name" value="ALDOSE-1-EPIMERASE"/>
    <property type="match status" value="1"/>
</dbReference>
<dbReference type="UniPathway" id="UPA00242"/>
<dbReference type="InterPro" id="IPR015443">
    <property type="entry name" value="Aldose_1-epimerase"/>
</dbReference>